<evidence type="ECO:0000313" key="3">
    <source>
        <dbReference type="Proteomes" id="UP000244902"/>
    </source>
</evidence>
<dbReference type="PROSITE" id="PS51833">
    <property type="entry name" value="HDOD"/>
    <property type="match status" value="1"/>
</dbReference>
<proteinExistence type="predicted"/>
<name>A0A2U8H6L8_9RHOO</name>
<protein>
    <submittedName>
        <fullName evidence="2">Signal transduction protein</fullName>
    </submittedName>
</protein>
<dbReference type="Gene3D" id="1.10.3210.10">
    <property type="entry name" value="Hypothetical protein af1432"/>
    <property type="match status" value="1"/>
</dbReference>
<reference evidence="2 3" key="1">
    <citation type="submission" date="2017-06" db="EMBL/GenBank/DDBJ databases">
        <title>Azoarcus sp. TSNA42 complete genome sequence.</title>
        <authorList>
            <person name="Woo J.-H."/>
            <person name="Kim H.-S."/>
        </authorList>
    </citation>
    <scope>NUCLEOTIDE SEQUENCE [LARGE SCALE GENOMIC DNA]</scope>
    <source>
        <strain evidence="2 3">TSNA42</strain>
    </source>
</reference>
<dbReference type="EMBL" id="CP022188">
    <property type="protein sequence ID" value="AWI81210.1"/>
    <property type="molecule type" value="Genomic_DNA"/>
</dbReference>
<feature type="domain" description="HDOD" evidence="1">
    <location>
        <begin position="260"/>
        <end position="447"/>
    </location>
</feature>
<accession>A0A2U8H6L8</accession>
<dbReference type="AlphaFoldDB" id="A0A2U8H6L8"/>
<gene>
    <name evidence="2" type="ORF">CEW87_18680</name>
</gene>
<dbReference type="Proteomes" id="UP000244902">
    <property type="component" value="Chromosome"/>
</dbReference>
<dbReference type="Pfam" id="PF08668">
    <property type="entry name" value="HDOD"/>
    <property type="match status" value="1"/>
</dbReference>
<dbReference type="InterPro" id="IPR052340">
    <property type="entry name" value="RNase_Y/CdgJ"/>
</dbReference>
<dbReference type="PANTHER" id="PTHR33525:SF4">
    <property type="entry name" value="CYCLIC DI-GMP PHOSPHODIESTERASE CDGJ"/>
    <property type="match status" value="1"/>
</dbReference>
<dbReference type="SUPFAM" id="SSF109604">
    <property type="entry name" value="HD-domain/PDEase-like"/>
    <property type="match status" value="1"/>
</dbReference>
<organism evidence="2 3">
    <name type="scientific">Parazoarcus communis</name>
    <dbReference type="NCBI Taxonomy" id="41977"/>
    <lineage>
        <taxon>Bacteria</taxon>
        <taxon>Pseudomonadati</taxon>
        <taxon>Pseudomonadota</taxon>
        <taxon>Betaproteobacteria</taxon>
        <taxon>Rhodocyclales</taxon>
        <taxon>Zoogloeaceae</taxon>
        <taxon>Parazoarcus</taxon>
    </lineage>
</organism>
<dbReference type="RefSeq" id="WP_108975419.1">
    <property type="nucleotide sequence ID" value="NZ_CP022188.1"/>
</dbReference>
<sequence length="469" mass="51354">MFKTLLNWLFGRRTPTPVQQQPVTQAAGFEKLNRQAPLRAGPPAAAATEPAAAPQEIGATFICREAVLNRKQKIAGYQFLLQEAARNHIRNSSRRVHHLYAEVLVNSLAHADIGKLLGPRSAYIDIPDSFIDHECILHLPAANTVLVLTRLPDAGTPAPDALLATIRRLRAIGYRIGLPDPVSEPGFADLLPEADVVIVRAPQLTAEAALALTASIVERAPRATLLVRELPGLEDFNFCFKLGASLFQGPFITSREDWKDHNLGPNFTRLAMLAGKLRKQAETDEIVTLLKQDAALAVRLLRYINSAANGLSEHVSSIERALILLGRDKLYRWVMLLMCSTDDKEGRASAVLETALVRARMMELTGSRLSAPERESLFLTGLLSLIDVVLQVPMERAMTSLAVAPEIEAAIMRSEGPYAPQLMLAQACERADAEAIRSAAERSQTTPEEAAEFHLQALAWALEIQQAEA</sequence>
<dbReference type="OrthoDB" id="9804751at2"/>
<dbReference type="PANTHER" id="PTHR33525">
    <property type="match status" value="1"/>
</dbReference>
<dbReference type="InterPro" id="IPR013976">
    <property type="entry name" value="HDOD"/>
</dbReference>
<evidence type="ECO:0000259" key="1">
    <source>
        <dbReference type="PROSITE" id="PS51833"/>
    </source>
</evidence>
<evidence type="ECO:0000313" key="2">
    <source>
        <dbReference type="EMBL" id="AWI81210.1"/>
    </source>
</evidence>